<dbReference type="Gene3D" id="3.90.550.10">
    <property type="entry name" value="Spore Coat Polysaccharide Biosynthesis Protein SpsA, Chain A"/>
    <property type="match status" value="1"/>
</dbReference>
<evidence type="ECO:0000259" key="1">
    <source>
        <dbReference type="Pfam" id="PF00535"/>
    </source>
</evidence>
<dbReference type="RefSeq" id="WP_152753042.1">
    <property type="nucleotide sequence ID" value="NZ_SPSE01000037.1"/>
</dbReference>
<sequence length="315" mass="36273">MCNNIEEDKVSEDAINKEKVRPVLTIGIPTYNRAEFLRKCIDNIYSQVGNDSRFEVLVCDNNSEDNTSTVIKELRKNYETLVYYKNDTNIGVSKNIQKVLELSKGEYINLHGDDDYFNEGVYNTIINMINSNRDCDLMYLSMKWHPLITIRGIGMSNYQTDSGTGGWISGMVINNDAYKKILNKEKFLYSSLNHIYIQLELLRFNPNYCILSGQINRVDTGSAGAYGYNIMEVAVQNYLDILYSFRNNGLTDQEIEYHKLSSLAITFPLVRWILQTRLPLSVDGGIEIFTKYYKGETYFDSKLEELKAILALKVY</sequence>
<protein>
    <submittedName>
        <fullName evidence="2">Glycosyltransferase family 2 protein</fullName>
    </submittedName>
</protein>
<dbReference type="AlphaFoldDB" id="A0A5N7J4B5"/>
<feature type="domain" description="Glycosyltransferase 2-like" evidence="1">
    <location>
        <begin position="25"/>
        <end position="133"/>
    </location>
</feature>
<dbReference type="CDD" id="cd00761">
    <property type="entry name" value="Glyco_tranf_GTA_type"/>
    <property type="match status" value="1"/>
</dbReference>
<dbReference type="SUPFAM" id="SSF53448">
    <property type="entry name" value="Nucleotide-diphospho-sugar transferases"/>
    <property type="match status" value="1"/>
</dbReference>
<accession>A0A5N7J4B5</accession>
<dbReference type="Proteomes" id="UP000342249">
    <property type="component" value="Unassembled WGS sequence"/>
</dbReference>
<dbReference type="InterPro" id="IPR029044">
    <property type="entry name" value="Nucleotide-diphossugar_trans"/>
</dbReference>
<keyword evidence="2" id="KW-0808">Transferase</keyword>
<gene>
    <name evidence="2" type="ORF">E4V82_15855</name>
</gene>
<dbReference type="InterPro" id="IPR001173">
    <property type="entry name" value="Glyco_trans_2-like"/>
</dbReference>
<organism evidence="2 3">
    <name type="scientific">Clostridium estertheticum</name>
    <dbReference type="NCBI Taxonomy" id="238834"/>
    <lineage>
        <taxon>Bacteria</taxon>
        <taxon>Bacillati</taxon>
        <taxon>Bacillota</taxon>
        <taxon>Clostridia</taxon>
        <taxon>Eubacteriales</taxon>
        <taxon>Clostridiaceae</taxon>
        <taxon>Clostridium</taxon>
    </lineage>
</organism>
<dbReference type="PANTHER" id="PTHR22916">
    <property type="entry name" value="GLYCOSYLTRANSFERASE"/>
    <property type="match status" value="1"/>
</dbReference>
<name>A0A5N7J4B5_9CLOT</name>
<reference evidence="2" key="1">
    <citation type="journal article" date="2019" name="Lett. Appl. Microbiol.">
        <title>A case of 'blown pack' spoilage of vacuum-packaged pork likely associated with Clostridium estertheticum in Canada.</title>
        <authorList>
            <person name="Zhang P."/>
            <person name="Ward P."/>
            <person name="McMullen L.M."/>
            <person name="Yang X."/>
        </authorList>
    </citation>
    <scope>NUCLEOTIDE SEQUENCE [LARGE SCALE GENOMIC DNA]</scope>
    <source>
        <strain evidence="2">MA19</strain>
    </source>
</reference>
<comment type="caution">
    <text evidence="2">The sequence shown here is derived from an EMBL/GenBank/DDBJ whole genome shotgun (WGS) entry which is preliminary data.</text>
</comment>
<dbReference type="GO" id="GO:0016758">
    <property type="term" value="F:hexosyltransferase activity"/>
    <property type="evidence" value="ECO:0007669"/>
    <property type="project" value="UniProtKB-ARBA"/>
</dbReference>
<dbReference type="PANTHER" id="PTHR22916:SF3">
    <property type="entry name" value="UDP-GLCNAC:BETAGAL BETA-1,3-N-ACETYLGLUCOSAMINYLTRANSFERASE-LIKE PROTEIN 1"/>
    <property type="match status" value="1"/>
</dbReference>
<evidence type="ECO:0000313" key="2">
    <source>
        <dbReference type="EMBL" id="MPQ63581.1"/>
    </source>
</evidence>
<dbReference type="Pfam" id="PF00535">
    <property type="entry name" value="Glycos_transf_2"/>
    <property type="match status" value="1"/>
</dbReference>
<evidence type="ECO:0000313" key="3">
    <source>
        <dbReference type="Proteomes" id="UP000342249"/>
    </source>
</evidence>
<dbReference type="EMBL" id="SPSF01000036">
    <property type="protein sequence ID" value="MPQ63581.1"/>
    <property type="molecule type" value="Genomic_DNA"/>
</dbReference>
<proteinExistence type="predicted"/>